<dbReference type="EMBL" id="WJIE01000003">
    <property type="protein sequence ID" value="MRG92307.1"/>
    <property type="molecule type" value="Genomic_DNA"/>
</dbReference>
<dbReference type="Gene3D" id="3.30.2310.20">
    <property type="entry name" value="RelE-like"/>
    <property type="match status" value="1"/>
</dbReference>
<proteinExistence type="predicted"/>
<dbReference type="AlphaFoldDB" id="A0A6N7PKI1"/>
<name>A0A6N7PKI1_9BACT</name>
<keyword evidence="3" id="KW-1185">Reference proteome</keyword>
<evidence type="ECO:0000313" key="3">
    <source>
        <dbReference type="Proteomes" id="UP000440224"/>
    </source>
</evidence>
<dbReference type="RefSeq" id="WP_153819199.1">
    <property type="nucleotide sequence ID" value="NZ_WJIE01000003.1"/>
</dbReference>
<comment type="caution">
    <text evidence="2">The sequence shown here is derived from an EMBL/GenBank/DDBJ whole genome shotgun (WGS) entry which is preliminary data.</text>
</comment>
<organism evidence="2 3">
    <name type="scientific">Polyangium spumosum</name>
    <dbReference type="NCBI Taxonomy" id="889282"/>
    <lineage>
        <taxon>Bacteria</taxon>
        <taxon>Pseudomonadati</taxon>
        <taxon>Myxococcota</taxon>
        <taxon>Polyangia</taxon>
        <taxon>Polyangiales</taxon>
        <taxon>Polyangiaceae</taxon>
        <taxon>Polyangium</taxon>
    </lineage>
</organism>
<evidence type="ECO:0008006" key="4">
    <source>
        <dbReference type="Google" id="ProtNLM"/>
    </source>
</evidence>
<dbReference type="InterPro" id="IPR007712">
    <property type="entry name" value="RelE/ParE_toxin"/>
</dbReference>
<dbReference type="Pfam" id="PF05016">
    <property type="entry name" value="ParE_toxin"/>
    <property type="match status" value="1"/>
</dbReference>
<sequence>MKVVFLGRSAAQARAVEAWWRDNQGSSSLFTNELALALRLLKRAPEMGAPYAPRADRGVRRLLLRRTQYHIYYVYDRDKKVIGVLAIWSCLRGKPPKLG</sequence>
<evidence type="ECO:0000313" key="2">
    <source>
        <dbReference type="EMBL" id="MRG92307.1"/>
    </source>
</evidence>
<gene>
    <name evidence="2" type="ORF">GF068_10255</name>
</gene>
<protein>
    <recommendedName>
        <fullName evidence="4">Type II toxin-antitoxin system RelE/ParE family toxin</fullName>
    </recommendedName>
</protein>
<accession>A0A6N7PKI1</accession>
<keyword evidence="1" id="KW-1277">Toxin-antitoxin system</keyword>
<evidence type="ECO:0000256" key="1">
    <source>
        <dbReference type="ARBA" id="ARBA00022649"/>
    </source>
</evidence>
<reference evidence="2 3" key="1">
    <citation type="submission" date="2019-10" db="EMBL/GenBank/DDBJ databases">
        <title>A soil myxobacterium in the family Polyangiaceae.</title>
        <authorList>
            <person name="Li Y."/>
            <person name="Wang J."/>
        </authorList>
    </citation>
    <scope>NUCLEOTIDE SEQUENCE [LARGE SCALE GENOMIC DNA]</scope>
    <source>
        <strain evidence="2 3">DSM 14734</strain>
    </source>
</reference>
<dbReference type="Proteomes" id="UP000440224">
    <property type="component" value="Unassembled WGS sequence"/>
</dbReference>
<dbReference type="OrthoDB" id="8910101at2"/>
<dbReference type="InterPro" id="IPR035093">
    <property type="entry name" value="RelE/ParE_toxin_dom_sf"/>
</dbReference>